<evidence type="ECO:0000256" key="6">
    <source>
        <dbReference type="SAM" id="MobiDB-lite"/>
    </source>
</evidence>
<dbReference type="PROSITE" id="PS50011">
    <property type="entry name" value="PROTEIN_KINASE_DOM"/>
    <property type="match status" value="1"/>
</dbReference>
<dbReference type="OrthoDB" id="346907at2759"/>
<keyword evidence="4 5" id="KW-0067">ATP-binding</keyword>
<keyword evidence="8" id="KW-0378">Hydrolase</keyword>
<dbReference type="InterPro" id="IPR017441">
    <property type="entry name" value="Protein_kinase_ATP_BS"/>
</dbReference>
<feature type="region of interest" description="Disordered" evidence="6">
    <location>
        <begin position="341"/>
        <end position="362"/>
    </location>
</feature>
<dbReference type="GO" id="GO:0000045">
    <property type="term" value="P:autophagosome assembly"/>
    <property type="evidence" value="ECO:0007669"/>
    <property type="project" value="TreeGrafter"/>
</dbReference>
<dbReference type="GO" id="GO:0000407">
    <property type="term" value="C:phagophore assembly site"/>
    <property type="evidence" value="ECO:0007669"/>
    <property type="project" value="TreeGrafter"/>
</dbReference>
<dbReference type="PANTHER" id="PTHR24348:SF22">
    <property type="entry name" value="NON-SPECIFIC SERINE_THREONINE PROTEIN KINASE"/>
    <property type="match status" value="1"/>
</dbReference>
<dbReference type="FunFam" id="1.10.510.10:FF:002183">
    <property type="entry name" value="Uncharacterized protein"/>
    <property type="match status" value="1"/>
</dbReference>
<dbReference type="EMBL" id="GL984325">
    <property type="protein sequence ID" value="EGR27762.1"/>
    <property type="molecule type" value="Genomic_DNA"/>
</dbReference>
<dbReference type="GO" id="GO:0005776">
    <property type="term" value="C:autophagosome"/>
    <property type="evidence" value="ECO:0007669"/>
    <property type="project" value="TreeGrafter"/>
</dbReference>
<dbReference type="GO" id="GO:0004535">
    <property type="term" value="F:poly(A)-specific ribonuclease activity"/>
    <property type="evidence" value="ECO:0007669"/>
    <property type="project" value="UniProtKB-EC"/>
</dbReference>
<dbReference type="GO" id="GO:0005524">
    <property type="term" value="F:ATP binding"/>
    <property type="evidence" value="ECO:0007669"/>
    <property type="project" value="UniProtKB-UniRule"/>
</dbReference>
<dbReference type="InterPro" id="IPR011009">
    <property type="entry name" value="Kinase-like_dom_sf"/>
</dbReference>
<evidence type="ECO:0000256" key="1">
    <source>
        <dbReference type="ARBA" id="ARBA00022679"/>
    </source>
</evidence>
<name>G0R442_ICHMU</name>
<proteinExistence type="predicted"/>
<keyword evidence="2 5" id="KW-0547">Nucleotide-binding</keyword>
<evidence type="ECO:0000256" key="4">
    <source>
        <dbReference type="ARBA" id="ARBA00022840"/>
    </source>
</evidence>
<dbReference type="EC" id="3.1.13.4" evidence="8"/>
<dbReference type="InterPro" id="IPR045269">
    <property type="entry name" value="Atg1-like"/>
</dbReference>
<feature type="binding site" evidence="5">
    <location>
        <position position="37"/>
    </location>
    <ligand>
        <name>ATP</name>
        <dbReference type="ChEBI" id="CHEBI:30616"/>
    </ligand>
</feature>
<protein>
    <submittedName>
        <fullName evidence="8">Protein kinase domain protein</fullName>
        <ecNumber evidence="8">2.7.11.17</ecNumber>
        <ecNumber evidence="8">3.1.13.4</ecNumber>
    </submittedName>
</protein>
<dbReference type="SUPFAM" id="SSF56112">
    <property type="entry name" value="Protein kinase-like (PK-like)"/>
    <property type="match status" value="1"/>
</dbReference>
<dbReference type="Proteomes" id="UP000008983">
    <property type="component" value="Unassembled WGS sequence"/>
</dbReference>
<dbReference type="STRING" id="857967.G0R442"/>
<dbReference type="AlphaFoldDB" id="G0R442"/>
<dbReference type="GO" id="GO:0010506">
    <property type="term" value="P:regulation of autophagy"/>
    <property type="evidence" value="ECO:0007669"/>
    <property type="project" value="InterPro"/>
</dbReference>
<dbReference type="EC" id="2.7.11.17" evidence="8"/>
<evidence type="ECO:0000256" key="2">
    <source>
        <dbReference type="ARBA" id="ARBA00022741"/>
    </source>
</evidence>
<dbReference type="OMA" id="NQEYDNK"/>
<dbReference type="GO" id="GO:0016020">
    <property type="term" value="C:membrane"/>
    <property type="evidence" value="ECO:0007669"/>
    <property type="project" value="TreeGrafter"/>
</dbReference>
<gene>
    <name evidence="8" type="ORF">IMG5_189630</name>
</gene>
<reference evidence="8 9" key="1">
    <citation type="submission" date="2011-07" db="EMBL/GenBank/DDBJ databases">
        <authorList>
            <person name="Coyne R."/>
            <person name="Brami D."/>
            <person name="Johnson J."/>
            <person name="Hostetler J."/>
            <person name="Hannick L."/>
            <person name="Clark T."/>
            <person name="Cassidy-Hanley D."/>
            <person name="Inman J."/>
        </authorList>
    </citation>
    <scope>NUCLEOTIDE SEQUENCE [LARGE SCALE GENOMIC DNA]</scope>
    <source>
        <strain evidence="8 9">G5</strain>
    </source>
</reference>
<evidence type="ECO:0000313" key="8">
    <source>
        <dbReference type="EMBL" id="EGR27762.1"/>
    </source>
</evidence>
<keyword evidence="1 8" id="KW-0808">Transferase</keyword>
<feature type="compositionally biased region" description="Low complexity" evidence="6">
    <location>
        <begin position="341"/>
        <end position="351"/>
    </location>
</feature>
<dbReference type="InParanoid" id="G0R442"/>
<keyword evidence="3 8" id="KW-0418">Kinase</keyword>
<evidence type="ECO:0000256" key="5">
    <source>
        <dbReference type="PROSITE-ProRule" id="PRU10141"/>
    </source>
</evidence>
<dbReference type="PANTHER" id="PTHR24348">
    <property type="entry name" value="SERINE/THREONINE-PROTEIN KINASE UNC-51-RELATED"/>
    <property type="match status" value="1"/>
</dbReference>
<dbReference type="Pfam" id="PF00069">
    <property type="entry name" value="Pkinase"/>
    <property type="match status" value="1"/>
</dbReference>
<dbReference type="eggNOG" id="KOG0595">
    <property type="taxonomic scope" value="Eukaryota"/>
</dbReference>
<feature type="domain" description="Protein kinase" evidence="7">
    <location>
        <begin position="8"/>
        <end position="263"/>
    </location>
</feature>
<evidence type="ECO:0000313" key="9">
    <source>
        <dbReference type="Proteomes" id="UP000008983"/>
    </source>
</evidence>
<dbReference type="PROSITE" id="PS00107">
    <property type="entry name" value="PROTEIN_KINASE_ATP"/>
    <property type="match status" value="1"/>
</dbReference>
<dbReference type="RefSeq" id="XP_004025214.1">
    <property type="nucleotide sequence ID" value="XM_004025165.1"/>
</dbReference>
<dbReference type="GeneID" id="14903834"/>
<dbReference type="Gene3D" id="1.10.510.10">
    <property type="entry name" value="Transferase(Phosphotransferase) domain 1"/>
    <property type="match status" value="1"/>
</dbReference>
<keyword evidence="9" id="KW-1185">Reference proteome</keyword>
<evidence type="ECO:0000256" key="3">
    <source>
        <dbReference type="ARBA" id="ARBA00022777"/>
    </source>
</evidence>
<dbReference type="GO" id="GO:0004683">
    <property type="term" value="F:calcium/calmodulin-dependent protein kinase activity"/>
    <property type="evidence" value="ECO:0007669"/>
    <property type="project" value="UniProtKB-EC"/>
</dbReference>
<evidence type="ECO:0000259" key="7">
    <source>
        <dbReference type="PROSITE" id="PS50011"/>
    </source>
</evidence>
<dbReference type="GO" id="GO:0005829">
    <property type="term" value="C:cytosol"/>
    <property type="evidence" value="ECO:0007669"/>
    <property type="project" value="TreeGrafter"/>
</dbReference>
<dbReference type="InterPro" id="IPR000719">
    <property type="entry name" value="Prot_kinase_dom"/>
</dbReference>
<sequence length="595" mass="69654">MPKIVDNYVLERKIGSGQFGDVYKGYNKQNNQDIAIKVVKRELLKGKFNELLENEIRVLRTCNNENIIKLYDIKKTANNFYLMLEYCNEGDLMQYQKEKKYLTEDEAIEFLIQIINAFKTLVKNKIMHRDFKLANILKHNGNIKIADFGFAKLLGNSNLTSTMLGSPLNMAPEVLDGQDYNNKADIWSIGTVLFELLFGKPPFTAGNMIDLIKRIKNSPLEIPKKINKISAVTEDVLRKMLVVDPKKRIEWDEVFGHKINYFLDDKIKNDLEATMKDNGQIAMNLSRFYIKNNKVINHPSEIEKKQEINNYAINVAKGGTGNQENYQGAIIKRQTERVEEQQQQYQQQQQQEEVKNEDEEVQTKESLREMQIRIKKRNANRILHERNIYVFLASVAEDAMNNQNIKISEIVGFLLVKKLLQQVEFLASKMKKKENVFKLELWDQFILSKDYNDIYMYIEKEHDVFRLYFNSMFERIKGSALLVGNQLDSQIKQAISNNVSQNIDAVLKQILQDYCVQLMQSIQEQAKNLKELENHKTLVIHADRILDCLTLEETFVFEDKNTQEQFNFKLYYDEDDKMEADQLLSKVQQKLQKKL</sequence>
<accession>G0R442</accession>
<dbReference type="FunFam" id="3.30.200.20:FF:000042">
    <property type="entry name" value="Aurora kinase A"/>
    <property type="match status" value="1"/>
</dbReference>
<organism evidence="8 9">
    <name type="scientific">Ichthyophthirius multifiliis</name>
    <name type="common">White spot disease agent</name>
    <name type="synonym">Ich</name>
    <dbReference type="NCBI Taxonomy" id="5932"/>
    <lineage>
        <taxon>Eukaryota</taxon>
        <taxon>Sar</taxon>
        <taxon>Alveolata</taxon>
        <taxon>Ciliophora</taxon>
        <taxon>Intramacronucleata</taxon>
        <taxon>Oligohymenophorea</taxon>
        <taxon>Hymenostomatida</taxon>
        <taxon>Ophryoglenina</taxon>
        <taxon>Ichthyophthirius</taxon>
    </lineage>
</organism>